<evidence type="ECO:0000313" key="2">
    <source>
        <dbReference type="EMBL" id="KJY56318.1"/>
    </source>
</evidence>
<name>A0A0F4LDB5_9LACO</name>
<dbReference type="InterPro" id="IPR029057">
    <property type="entry name" value="PRTase-like"/>
</dbReference>
<dbReference type="EMBL" id="JXBY01000016">
    <property type="protein sequence ID" value="KJY56318.1"/>
    <property type="molecule type" value="Genomic_DNA"/>
</dbReference>
<dbReference type="Gene3D" id="3.40.50.2020">
    <property type="match status" value="1"/>
</dbReference>
<dbReference type="PANTHER" id="PTHR47505">
    <property type="entry name" value="DNA UTILIZATION PROTEIN YHGH"/>
    <property type="match status" value="1"/>
</dbReference>
<dbReference type="PANTHER" id="PTHR47505:SF1">
    <property type="entry name" value="DNA UTILIZATION PROTEIN YHGH"/>
    <property type="match status" value="1"/>
</dbReference>
<dbReference type="OrthoDB" id="9779910at2"/>
<dbReference type="Proteomes" id="UP000033533">
    <property type="component" value="Unassembled WGS sequence"/>
</dbReference>
<dbReference type="AlphaFoldDB" id="A0A0F4LDB5"/>
<organism evidence="2 3">
    <name type="scientific">Lactobacillus kullabergensis</name>
    <dbReference type="NCBI Taxonomy" id="1218493"/>
    <lineage>
        <taxon>Bacteria</taxon>
        <taxon>Bacillati</taxon>
        <taxon>Bacillota</taxon>
        <taxon>Bacilli</taxon>
        <taxon>Lactobacillales</taxon>
        <taxon>Lactobacillaceae</taxon>
        <taxon>Lactobacillus</taxon>
    </lineage>
</organism>
<sequence length="229" mass="26777">MRRCLLCGQLFVAKVSFIQLFSWHKQETKCICSNCQSKYMRIPDKHCPNCFGKLSQNKFCLDCINWQKIYGKKLLKNHSLYLYNEAFHDLMVNYKRYGDYALHKVLEELCREDLTKRQADLYVPVPTSPEHLEQRQFDTISSIYSNLVSLTCVLGKKAGLSAQGEKNRAERLRSEQSFFVKKNFTINLKKYKILLLDDIYTTGRTLYHARDALAEVFPNAKISSFTLCR</sequence>
<dbReference type="RefSeq" id="WP_045927791.1">
    <property type="nucleotide sequence ID" value="NZ_JBHSZS010000009.1"/>
</dbReference>
<comment type="similarity">
    <text evidence="1">Belongs to the ComF/GntX family.</text>
</comment>
<dbReference type="InterPro" id="IPR051910">
    <property type="entry name" value="ComF/GntX_DNA_util-trans"/>
</dbReference>
<dbReference type="CDD" id="cd06223">
    <property type="entry name" value="PRTases_typeI"/>
    <property type="match status" value="1"/>
</dbReference>
<dbReference type="SUPFAM" id="SSF53271">
    <property type="entry name" value="PRTase-like"/>
    <property type="match status" value="1"/>
</dbReference>
<dbReference type="InterPro" id="IPR000836">
    <property type="entry name" value="PRTase_dom"/>
</dbReference>
<protein>
    <submittedName>
        <fullName evidence="2">Competence protein</fullName>
    </submittedName>
</protein>
<comment type="caution">
    <text evidence="2">The sequence shown here is derived from an EMBL/GenBank/DDBJ whole genome shotgun (WGS) entry which is preliminary data.</text>
</comment>
<evidence type="ECO:0000313" key="3">
    <source>
        <dbReference type="Proteomes" id="UP000033533"/>
    </source>
</evidence>
<reference evidence="2 3" key="1">
    <citation type="submission" date="2014-12" db="EMBL/GenBank/DDBJ databases">
        <title>Comparative genomics of the lactic acid bacteria isolated from the honey bee gut.</title>
        <authorList>
            <person name="Ellegaard K.M."/>
            <person name="Tamarit D."/>
            <person name="Javelind E."/>
            <person name="Olofsson T."/>
            <person name="Andersson S.G."/>
            <person name="Vasquez A."/>
        </authorList>
    </citation>
    <scope>NUCLEOTIDE SEQUENCE [LARGE SCALE GENOMIC DNA]</scope>
    <source>
        <strain evidence="2 3">Biut2</strain>
    </source>
</reference>
<dbReference type="STRING" id="1218493.JF76_06250"/>
<dbReference type="PATRIC" id="fig|1218493.3.peg.669"/>
<dbReference type="HOGENOM" id="CLU_054549_4_0_9"/>
<accession>A0A0F4LDB5</accession>
<proteinExistence type="inferred from homology"/>
<gene>
    <name evidence="2" type="ORF">JF76_06250</name>
</gene>
<evidence type="ECO:0000256" key="1">
    <source>
        <dbReference type="ARBA" id="ARBA00008007"/>
    </source>
</evidence>